<dbReference type="PROSITE" id="PS51257">
    <property type="entry name" value="PROKAR_LIPOPROTEIN"/>
    <property type="match status" value="1"/>
</dbReference>
<dbReference type="Proteomes" id="UP000295684">
    <property type="component" value="Unassembled WGS sequence"/>
</dbReference>
<reference evidence="1" key="4">
    <citation type="submission" date="2024-05" db="EMBL/GenBank/DDBJ databases">
        <authorList>
            <person name="Sun Q."/>
            <person name="Zhou Y."/>
        </authorList>
    </citation>
    <scope>NUCLEOTIDE SEQUENCE</scope>
    <source>
        <strain evidence="1">CGMCC 1.15644</strain>
    </source>
</reference>
<evidence type="ECO:0000313" key="2">
    <source>
        <dbReference type="EMBL" id="TCO23909.1"/>
    </source>
</evidence>
<reference evidence="2 3" key="3">
    <citation type="submission" date="2019-03" db="EMBL/GenBank/DDBJ databases">
        <title>Genomic Encyclopedia of Type Strains, Phase IV (KMG-IV): sequencing the most valuable type-strain genomes for metagenomic binning, comparative biology and taxonomic classification.</title>
        <authorList>
            <person name="Goeker M."/>
        </authorList>
    </citation>
    <scope>NUCLEOTIDE SEQUENCE [LARGE SCALE GENOMIC DNA]</scope>
    <source>
        <strain evidence="2 3">DSM 103236</strain>
    </source>
</reference>
<keyword evidence="4" id="KW-1185">Reference proteome</keyword>
<organism evidence="2 3">
    <name type="scientific">Pedobacter psychrotolerans</name>
    <dbReference type="NCBI Taxonomy" id="1843235"/>
    <lineage>
        <taxon>Bacteria</taxon>
        <taxon>Pseudomonadati</taxon>
        <taxon>Bacteroidota</taxon>
        <taxon>Sphingobacteriia</taxon>
        <taxon>Sphingobacteriales</taxon>
        <taxon>Sphingobacteriaceae</taxon>
        <taxon>Pedobacter</taxon>
    </lineage>
</organism>
<dbReference type="EMBL" id="BMJO01000005">
    <property type="protein sequence ID" value="GGE63529.1"/>
    <property type="molecule type" value="Genomic_DNA"/>
</dbReference>
<dbReference type="RefSeq" id="WP_132534003.1">
    <property type="nucleotide sequence ID" value="NZ_BMJO01000005.1"/>
</dbReference>
<dbReference type="Proteomes" id="UP000622648">
    <property type="component" value="Unassembled WGS sequence"/>
</dbReference>
<dbReference type="EMBL" id="SLWO01000005">
    <property type="protein sequence ID" value="TCO23909.1"/>
    <property type="molecule type" value="Genomic_DNA"/>
</dbReference>
<dbReference type="OrthoDB" id="747063at2"/>
<protein>
    <submittedName>
        <fullName evidence="2">Uncharacterized protein</fullName>
    </submittedName>
</protein>
<accession>A0A4R2H9X2</accession>
<evidence type="ECO:0000313" key="4">
    <source>
        <dbReference type="Proteomes" id="UP000622648"/>
    </source>
</evidence>
<gene>
    <name evidence="2" type="ORF">EV200_105383</name>
    <name evidence="1" type="ORF">GCM10011413_32410</name>
</gene>
<dbReference type="AlphaFoldDB" id="A0A4R2H9X2"/>
<proteinExistence type="predicted"/>
<evidence type="ECO:0000313" key="1">
    <source>
        <dbReference type="EMBL" id="GGE63529.1"/>
    </source>
</evidence>
<reference evidence="1" key="1">
    <citation type="journal article" date="2014" name="Int. J. Syst. Evol. Microbiol.">
        <title>Complete genome of a new Firmicutes species belonging to the dominant human colonic microbiota ('Ruminococcus bicirculans') reveals two chromosomes and a selective capacity to utilize plant glucans.</title>
        <authorList>
            <consortium name="NISC Comparative Sequencing Program"/>
            <person name="Wegmann U."/>
            <person name="Louis P."/>
            <person name="Goesmann A."/>
            <person name="Henrissat B."/>
            <person name="Duncan S.H."/>
            <person name="Flint H.J."/>
        </authorList>
    </citation>
    <scope>NUCLEOTIDE SEQUENCE</scope>
    <source>
        <strain evidence="1">CGMCC 1.15644</strain>
    </source>
</reference>
<comment type="caution">
    <text evidence="2">The sequence shown here is derived from an EMBL/GenBank/DDBJ whole genome shotgun (WGS) entry which is preliminary data.</text>
</comment>
<evidence type="ECO:0000313" key="3">
    <source>
        <dbReference type="Proteomes" id="UP000295684"/>
    </source>
</evidence>
<sequence length="276" mass="30994">MKNYAAQITAICILFFSCSKTEDAPRTVIAKKIDRILISPEYLLQSKSSDVYLGIRYFKDYTDKDNITLTLNGQTGLQLSETSSQIEGNNLLFKFGATNQNGDYKVRCTIKNDQNSLEKDLILRFVNDYSINTVWTNLDKNYTSAFASYADRLKTSGYALRTLTNNSPQVQFGSYFENLGNLNIYVGKYFIPALPGTYSLTYNTLGLQEIRILNADPLADQSFVIAKFYTDLSNNYGNYISRTSIANGKITIYKSGDYTLSVTETPSLVSTIITKS</sequence>
<reference evidence="4" key="2">
    <citation type="journal article" date="2019" name="Int. J. Syst. Evol. Microbiol.">
        <title>The Global Catalogue of Microorganisms (GCM) 10K type strain sequencing project: providing services to taxonomists for standard genome sequencing and annotation.</title>
        <authorList>
            <consortium name="The Broad Institute Genomics Platform"/>
            <consortium name="The Broad Institute Genome Sequencing Center for Infectious Disease"/>
            <person name="Wu L."/>
            <person name="Ma J."/>
        </authorList>
    </citation>
    <scope>NUCLEOTIDE SEQUENCE [LARGE SCALE GENOMIC DNA]</scope>
    <source>
        <strain evidence="4">CGMCC 1.15644</strain>
    </source>
</reference>
<name>A0A4R2H9X2_9SPHI</name>